<evidence type="ECO:0000313" key="2">
    <source>
        <dbReference type="Proteomes" id="UP001165121"/>
    </source>
</evidence>
<accession>A0A9W6X9B9</accession>
<dbReference type="Proteomes" id="UP001165121">
    <property type="component" value="Unassembled WGS sequence"/>
</dbReference>
<name>A0A9W6X9B9_9STRA</name>
<gene>
    <name evidence="1" type="ORF">Pfra01_000861000</name>
</gene>
<proteinExistence type="predicted"/>
<comment type="caution">
    <text evidence="1">The sequence shown here is derived from an EMBL/GenBank/DDBJ whole genome shotgun (WGS) entry which is preliminary data.</text>
</comment>
<protein>
    <submittedName>
        <fullName evidence="1">Unnamed protein product</fullName>
    </submittedName>
</protein>
<organism evidence="1 2">
    <name type="scientific">Phytophthora fragariaefolia</name>
    <dbReference type="NCBI Taxonomy" id="1490495"/>
    <lineage>
        <taxon>Eukaryota</taxon>
        <taxon>Sar</taxon>
        <taxon>Stramenopiles</taxon>
        <taxon>Oomycota</taxon>
        <taxon>Peronosporomycetes</taxon>
        <taxon>Peronosporales</taxon>
        <taxon>Peronosporaceae</taxon>
        <taxon>Phytophthora</taxon>
    </lineage>
</organism>
<dbReference type="OrthoDB" id="10608022at2759"/>
<sequence>MLNARIPQPIASDRVTECSVAGIQAFVDWEGPAHSTRIVVKLWRQFSGHAVGRAERSDLGFALWERAHWNSVAAVEQRLQQLADGIGSNAPEYLETATAWRTTARPATSEWTDFGSRFRSGTGFGCTPGTGSKLMCPPEILREPSILQYSFETLTWSPSTDARQLEISKSCHVVTARSPELDVSSGERVAQDATRAGRSGIKPVEDLGFRFRHG</sequence>
<dbReference type="EMBL" id="BSXT01000777">
    <property type="protein sequence ID" value="GMF33988.1"/>
    <property type="molecule type" value="Genomic_DNA"/>
</dbReference>
<evidence type="ECO:0000313" key="1">
    <source>
        <dbReference type="EMBL" id="GMF33988.1"/>
    </source>
</evidence>
<keyword evidence="2" id="KW-1185">Reference proteome</keyword>
<reference evidence="1" key="1">
    <citation type="submission" date="2023-04" db="EMBL/GenBank/DDBJ databases">
        <title>Phytophthora fragariaefolia NBRC 109709.</title>
        <authorList>
            <person name="Ichikawa N."/>
            <person name="Sato H."/>
            <person name="Tonouchi N."/>
        </authorList>
    </citation>
    <scope>NUCLEOTIDE SEQUENCE</scope>
    <source>
        <strain evidence="1">NBRC 109709</strain>
    </source>
</reference>
<dbReference type="AlphaFoldDB" id="A0A9W6X9B9"/>